<organism evidence="1 2">
    <name type="scientific">Xylanibacter ruminicola</name>
    <name type="common">Prevotella ruminicola</name>
    <dbReference type="NCBI Taxonomy" id="839"/>
    <lineage>
        <taxon>Bacteria</taxon>
        <taxon>Pseudomonadati</taxon>
        <taxon>Bacteroidota</taxon>
        <taxon>Bacteroidia</taxon>
        <taxon>Bacteroidales</taxon>
        <taxon>Prevotellaceae</taxon>
        <taxon>Xylanibacter</taxon>
    </lineage>
</organism>
<sequence>MEKIKIKFSAQHSLIVSGSVVVDMTLDEKGKNYKVKCEDLMGNQKEVRPIPKRVLKAFTESAINKILSKDEIPNESGMMVLDGYSYDITITKGGIKKEYYANDVTIETYPLLRYLASWCRRR</sequence>
<dbReference type="AlphaFoldDB" id="A0A1H4D9U3"/>
<reference evidence="1 2" key="1">
    <citation type="submission" date="2016-10" db="EMBL/GenBank/DDBJ databases">
        <authorList>
            <person name="de Groot N.N."/>
        </authorList>
    </citation>
    <scope>NUCLEOTIDE SEQUENCE [LARGE SCALE GENOMIC DNA]</scope>
    <source>
        <strain evidence="1 2">D31d</strain>
    </source>
</reference>
<evidence type="ECO:0000313" key="1">
    <source>
        <dbReference type="EMBL" id="SEA69535.1"/>
    </source>
</evidence>
<dbReference type="EMBL" id="FNRF01000004">
    <property type="protein sequence ID" value="SEA69535.1"/>
    <property type="molecule type" value="Genomic_DNA"/>
</dbReference>
<protein>
    <submittedName>
        <fullName evidence="1">Uncharacterized protein</fullName>
    </submittedName>
</protein>
<dbReference type="Proteomes" id="UP000182257">
    <property type="component" value="Unassembled WGS sequence"/>
</dbReference>
<gene>
    <name evidence="1" type="ORF">SAMN05216462_2208</name>
</gene>
<dbReference type="RefSeq" id="WP_074761581.1">
    <property type="nucleotide sequence ID" value="NZ_FNRF01000004.1"/>
</dbReference>
<proteinExistence type="predicted"/>
<name>A0A1H4D9U3_XYLRU</name>
<accession>A0A1H4D9U3</accession>
<evidence type="ECO:0000313" key="2">
    <source>
        <dbReference type="Proteomes" id="UP000182257"/>
    </source>
</evidence>